<protein>
    <submittedName>
        <fullName evidence="1">Uncharacterized protein</fullName>
    </submittedName>
</protein>
<keyword evidence="2" id="KW-1185">Reference proteome</keyword>
<reference evidence="1 2" key="1">
    <citation type="submission" date="2020-06" db="EMBL/GenBank/DDBJ databases">
        <title>Transcriptomic and genomic resources for Thalictrum thalictroides and T. hernandezii: Facilitating candidate gene discovery in an emerging model plant lineage.</title>
        <authorList>
            <person name="Arias T."/>
            <person name="Riano-Pachon D.M."/>
            <person name="Di Stilio V.S."/>
        </authorList>
    </citation>
    <scope>NUCLEOTIDE SEQUENCE [LARGE SCALE GENOMIC DNA]</scope>
    <source>
        <strain evidence="2">cv. WT478/WT964</strain>
        <tissue evidence="1">Leaves</tissue>
    </source>
</reference>
<evidence type="ECO:0000313" key="2">
    <source>
        <dbReference type="Proteomes" id="UP000554482"/>
    </source>
</evidence>
<gene>
    <name evidence="1" type="ORF">FRX31_006149</name>
</gene>
<dbReference type="EMBL" id="JABWDY010005646">
    <property type="protein sequence ID" value="KAF5204265.1"/>
    <property type="molecule type" value="Genomic_DNA"/>
</dbReference>
<sequence>MSPSYSSCRAWGISKWLRPENNMSLNSYLSQRLALNSYLSQILTAIDTCFQPPTPLQPPRLWQSGRLLLMLRSIAMHAPA</sequence>
<dbReference type="AlphaFoldDB" id="A0A7J6X601"/>
<organism evidence="1 2">
    <name type="scientific">Thalictrum thalictroides</name>
    <name type="common">Rue-anemone</name>
    <name type="synonym">Anemone thalictroides</name>
    <dbReference type="NCBI Taxonomy" id="46969"/>
    <lineage>
        <taxon>Eukaryota</taxon>
        <taxon>Viridiplantae</taxon>
        <taxon>Streptophyta</taxon>
        <taxon>Embryophyta</taxon>
        <taxon>Tracheophyta</taxon>
        <taxon>Spermatophyta</taxon>
        <taxon>Magnoliopsida</taxon>
        <taxon>Ranunculales</taxon>
        <taxon>Ranunculaceae</taxon>
        <taxon>Thalictroideae</taxon>
        <taxon>Thalictrum</taxon>
    </lineage>
</organism>
<accession>A0A7J6X601</accession>
<comment type="caution">
    <text evidence="1">The sequence shown here is derived from an EMBL/GenBank/DDBJ whole genome shotgun (WGS) entry which is preliminary data.</text>
</comment>
<evidence type="ECO:0000313" key="1">
    <source>
        <dbReference type="EMBL" id="KAF5204265.1"/>
    </source>
</evidence>
<name>A0A7J6X601_THATH</name>
<proteinExistence type="predicted"/>
<dbReference type="Proteomes" id="UP000554482">
    <property type="component" value="Unassembled WGS sequence"/>
</dbReference>